<feature type="domain" description="CCHC-type" evidence="3">
    <location>
        <begin position="270"/>
        <end position="285"/>
    </location>
</feature>
<reference evidence="4" key="1">
    <citation type="submission" date="2022-07" db="EMBL/GenBank/DDBJ databases">
        <authorList>
            <person name="Macas J."/>
            <person name="Novak P."/>
            <person name="Neumann P."/>
        </authorList>
    </citation>
    <scope>NUCLEOTIDE SEQUENCE</scope>
</reference>
<dbReference type="GO" id="GO:0003676">
    <property type="term" value="F:nucleic acid binding"/>
    <property type="evidence" value="ECO:0007669"/>
    <property type="project" value="InterPro"/>
</dbReference>
<dbReference type="AlphaFoldDB" id="A0AAV0EXJ3"/>
<keyword evidence="1" id="KW-0863">Zinc-finger</keyword>
<feature type="region of interest" description="Disordered" evidence="2">
    <location>
        <begin position="223"/>
        <end position="268"/>
    </location>
</feature>
<dbReference type="Proteomes" id="UP001152523">
    <property type="component" value="Unassembled WGS sequence"/>
</dbReference>
<dbReference type="EMBL" id="CAMAPF010000948">
    <property type="protein sequence ID" value="CAH9127967.1"/>
    <property type="molecule type" value="Genomic_DNA"/>
</dbReference>
<evidence type="ECO:0000313" key="5">
    <source>
        <dbReference type="Proteomes" id="UP001152523"/>
    </source>
</evidence>
<evidence type="ECO:0000313" key="4">
    <source>
        <dbReference type="EMBL" id="CAH9127967.1"/>
    </source>
</evidence>
<evidence type="ECO:0000256" key="1">
    <source>
        <dbReference type="PROSITE-ProRule" id="PRU00047"/>
    </source>
</evidence>
<sequence>MTITPTTTVVPLTASTHFPIKLTASNFPVWKCQVHSALVGLGLEGYVDGTLSVPDLFTDEAKTITNPCYVIWYRQDRTILSALLGSCSDSVQPLISSASTARSAWDKLTFTYASTSRGRIISLKTMLARTTKGNRPVTEYLSEMYGIFEALALAQNPIPEEDLVISILNGLGPEYSEIRSAIRVRAAALPVTELQDILLEHETNLHNTQHASDPLVPTANPIQMSAPGATINYTTGDRRPMHDRRHHPPRRGRGGHYSGASRSPSQTPICRYCSNPGHVVKECRKLQRFLKENQVTCPSSQAQPMVHTTSAHTPPGGQHWLFDSGASHHVTNDVASLPTYTDYGGPDEVRLGDGSGHGGVPHARGELP</sequence>
<feature type="region of interest" description="Disordered" evidence="2">
    <location>
        <begin position="339"/>
        <end position="368"/>
    </location>
</feature>
<accession>A0AAV0EXJ3</accession>
<dbReference type="PANTHER" id="PTHR47481">
    <property type="match status" value="1"/>
</dbReference>
<evidence type="ECO:0000256" key="2">
    <source>
        <dbReference type="SAM" id="MobiDB-lite"/>
    </source>
</evidence>
<dbReference type="PROSITE" id="PS50158">
    <property type="entry name" value="ZF_CCHC"/>
    <property type="match status" value="1"/>
</dbReference>
<dbReference type="SUPFAM" id="SSF57756">
    <property type="entry name" value="Retrovirus zinc finger-like domains"/>
    <property type="match status" value="1"/>
</dbReference>
<dbReference type="GO" id="GO:0008270">
    <property type="term" value="F:zinc ion binding"/>
    <property type="evidence" value="ECO:0007669"/>
    <property type="project" value="UniProtKB-KW"/>
</dbReference>
<comment type="caution">
    <text evidence="4">The sequence shown here is derived from an EMBL/GenBank/DDBJ whole genome shotgun (WGS) entry which is preliminary data.</text>
</comment>
<keyword evidence="5" id="KW-1185">Reference proteome</keyword>
<feature type="compositionally biased region" description="Basic residues" evidence="2">
    <location>
        <begin position="241"/>
        <end position="254"/>
    </location>
</feature>
<proteinExistence type="predicted"/>
<dbReference type="InterPro" id="IPR001878">
    <property type="entry name" value="Znf_CCHC"/>
</dbReference>
<keyword evidence="1" id="KW-0479">Metal-binding</keyword>
<dbReference type="PANTHER" id="PTHR47481:SF43">
    <property type="entry name" value="RETROTRANSPOSON COPIA-LIKE N-TERMINAL DOMAIN-CONTAINING PROTEIN"/>
    <property type="match status" value="1"/>
</dbReference>
<dbReference type="InterPro" id="IPR036875">
    <property type="entry name" value="Znf_CCHC_sf"/>
</dbReference>
<dbReference type="Pfam" id="PF14223">
    <property type="entry name" value="Retrotran_gag_2"/>
    <property type="match status" value="1"/>
</dbReference>
<organism evidence="4 5">
    <name type="scientific">Cuscuta epithymum</name>
    <dbReference type="NCBI Taxonomy" id="186058"/>
    <lineage>
        <taxon>Eukaryota</taxon>
        <taxon>Viridiplantae</taxon>
        <taxon>Streptophyta</taxon>
        <taxon>Embryophyta</taxon>
        <taxon>Tracheophyta</taxon>
        <taxon>Spermatophyta</taxon>
        <taxon>Magnoliopsida</taxon>
        <taxon>eudicotyledons</taxon>
        <taxon>Gunneridae</taxon>
        <taxon>Pentapetalae</taxon>
        <taxon>asterids</taxon>
        <taxon>lamiids</taxon>
        <taxon>Solanales</taxon>
        <taxon>Convolvulaceae</taxon>
        <taxon>Cuscuteae</taxon>
        <taxon>Cuscuta</taxon>
        <taxon>Cuscuta subgen. Cuscuta</taxon>
    </lineage>
</organism>
<protein>
    <recommendedName>
        <fullName evidence="3">CCHC-type domain-containing protein</fullName>
    </recommendedName>
</protein>
<gene>
    <name evidence="4" type="ORF">CEPIT_LOCUS28736</name>
</gene>
<evidence type="ECO:0000259" key="3">
    <source>
        <dbReference type="PROSITE" id="PS50158"/>
    </source>
</evidence>
<keyword evidence="1" id="KW-0862">Zinc</keyword>
<name>A0AAV0EXJ3_9ASTE</name>